<feature type="transmembrane region" description="Helical" evidence="1">
    <location>
        <begin position="77"/>
        <end position="98"/>
    </location>
</feature>
<keyword evidence="3" id="KW-1185">Reference proteome</keyword>
<keyword evidence="1" id="KW-0812">Transmembrane</keyword>
<keyword evidence="1" id="KW-1133">Transmembrane helix</keyword>
<evidence type="ECO:0000256" key="1">
    <source>
        <dbReference type="SAM" id="Phobius"/>
    </source>
</evidence>
<proteinExistence type="predicted"/>
<evidence type="ECO:0000313" key="2">
    <source>
        <dbReference type="EMBL" id="MFC1415276.1"/>
    </source>
</evidence>
<evidence type="ECO:0000313" key="3">
    <source>
        <dbReference type="Proteomes" id="UP001592531"/>
    </source>
</evidence>
<dbReference type="EMBL" id="JBHFAB010000001">
    <property type="protein sequence ID" value="MFC1415276.1"/>
    <property type="molecule type" value="Genomic_DNA"/>
</dbReference>
<feature type="transmembrane region" description="Helical" evidence="1">
    <location>
        <begin position="110"/>
        <end position="132"/>
    </location>
</feature>
<protein>
    <submittedName>
        <fullName evidence="2">Uncharacterized protein</fullName>
    </submittedName>
</protein>
<organism evidence="2 3">
    <name type="scientific">Streptacidiphilus cavernicola</name>
    <dbReference type="NCBI Taxonomy" id="3342716"/>
    <lineage>
        <taxon>Bacteria</taxon>
        <taxon>Bacillati</taxon>
        <taxon>Actinomycetota</taxon>
        <taxon>Actinomycetes</taxon>
        <taxon>Kitasatosporales</taxon>
        <taxon>Streptomycetaceae</taxon>
        <taxon>Streptacidiphilus</taxon>
    </lineage>
</organism>
<comment type="caution">
    <text evidence="2">The sequence shown here is derived from an EMBL/GenBank/DDBJ whole genome shotgun (WGS) entry which is preliminary data.</text>
</comment>
<name>A0ABV6VNF7_9ACTN</name>
<dbReference type="RefSeq" id="WP_380530690.1">
    <property type="nucleotide sequence ID" value="NZ_JBHFAB010000001.1"/>
</dbReference>
<accession>A0ABV6VNF7</accession>
<feature type="transmembrane region" description="Helical" evidence="1">
    <location>
        <begin position="12"/>
        <end position="31"/>
    </location>
</feature>
<keyword evidence="1" id="KW-0472">Membrane</keyword>
<reference evidence="2 3" key="1">
    <citation type="submission" date="2024-09" db="EMBL/GenBank/DDBJ databases">
        <authorList>
            <person name="Lee S.D."/>
        </authorList>
    </citation>
    <scope>NUCLEOTIDE SEQUENCE [LARGE SCALE GENOMIC DNA]</scope>
    <source>
        <strain evidence="2 3">N8-3</strain>
    </source>
</reference>
<dbReference type="Proteomes" id="UP001592531">
    <property type="component" value="Unassembled WGS sequence"/>
</dbReference>
<sequence>MNQQVKRWARAITAMVAGLVAVNAPVFYLWGTTQNGGLAGPTPLGGLLRDWGAQALVILLIYLVADQISRRLLRDRYSLAIGAVLFLAVGGTYEWVAFGGPGVEFGGFAYGWSALADTLALPFALGAWMLWLRTPKPAPDPFAAEVTGAWESADGVLECGSDGVFTLTRAGASTIAGLWESLPGERPQIVLKVVAPTDLGHGWQATVLDLEVSPHGAVLRGAADYRRREAEAALEQSTGYIGAVEIIEG</sequence>
<feature type="transmembrane region" description="Helical" evidence="1">
    <location>
        <begin position="51"/>
        <end position="68"/>
    </location>
</feature>
<gene>
    <name evidence="2" type="ORF">ACEZDE_01255</name>
</gene>